<dbReference type="OrthoDB" id="439808at2759"/>
<evidence type="ECO:0000256" key="5">
    <source>
        <dbReference type="PROSITE-ProRule" id="PRU00176"/>
    </source>
</evidence>
<dbReference type="GO" id="GO:0003729">
    <property type="term" value="F:mRNA binding"/>
    <property type="evidence" value="ECO:0007669"/>
    <property type="project" value="TreeGrafter"/>
</dbReference>
<feature type="domain" description="RRM" evidence="7">
    <location>
        <begin position="1"/>
        <end position="61"/>
    </location>
</feature>
<evidence type="ECO:0000256" key="6">
    <source>
        <dbReference type="SAM" id="MobiDB-lite"/>
    </source>
</evidence>
<dbReference type="InterPro" id="IPR035979">
    <property type="entry name" value="RBD_domain_sf"/>
</dbReference>
<dbReference type="Proteomes" id="UP000557230">
    <property type="component" value="Unassembled WGS sequence"/>
</dbReference>
<name>A0A7L1G790_9PICI</name>
<feature type="non-terminal residue" evidence="8">
    <location>
        <position position="544"/>
    </location>
</feature>
<feature type="region of interest" description="Disordered" evidence="6">
    <location>
        <begin position="203"/>
        <end position="287"/>
    </location>
</feature>
<dbReference type="CDD" id="cd12414">
    <property type="entry name" value="RRM2_RBM28_like"/>
    <property type="match status" value="1"/>
</dbReference>
<dbReference type="SUPFAM" id="SSF54928">
    <property type="entry name" value="RNA-binding domain, RBD"/>
    <property type="match status" value="4"/>
</dbReference>
<organism evidence="8 9">
    <name type="scientific">Indicator maculatus</name>
    <name type="common">spotted honeyguide</name>
    <dbReference type="NCBI Taxonomy" id="545262"/>
    <lineage>
        <taxon>Eukaryota</taxon>
        <taxon>Metazoa</taxon>
        <taxon>Chordata</taxon>
        <taxon>Craniata</taxon>
        <taxon>Vertebrata</taxon>
        <taxon>Euteleostomi</taxon>
        <taxon>Archelosauria</taxon>
        <taxon>Archosauria</taxon>
        <taxon>Dinosauria</taxon>
        <taxon>Saurischia</taxon>
        <taxon>Theropoda</taxon>
        <taxon>Coelurosauria</taxon>
        <taxon>Aves</taxon>
        <taxon>Neognathae</taxon>
        <taxon>Neoaves</taxon>
        <taxon>Telluraves</taxon>
        <taxon>Coraciimorphae</taxon>
        <taxon>Piciformes</taxon>
        <taxon>Indicatoridae</taxon>
        <taxon>Indicator</taxon>
    </lineage>
</organism>
<dbReference type="PANTHER" id="PTHR48039:SF5">
    <property type="entry name" value="RNA-BINDING PROTEIN 28"/>
    <property type="match status" value="1"/>
</dbReference>
<feature type="compositionally biased region" description="Acidic residues" evidence="6">
    <location>
        <begin position="205"/>
        <end position="268"/>
    </location>
</feature>
<dbReference type="AlphaFoldDB" id="A0A7L1G790"/>
<feature type="domain" description="RRM" evidence="7">
    <location>
        <begin position="440"/>
        <end position="540"/>
    </location>
</feature>
<dbReference type="CDD" id="cd12415">
    <property type="entry name" value="RRM3_RBM28_like"/>
    <property type="match status" value="1"/>
</dbReference>
<evidence type="ECO:0000313" key="8">
    <source>
        <dbReference type="EMBL" id="NXN09121.1"/>
    </source>
</evidence>
<dbReference type="EMBL" id="VXBD01003396">
    <property type="protein sequence ID" value="NXN09121.1"/>
    <property type="molecule type" value="Genomic_DNA"/>
</dbReference>
<dbReference type="Gene3D" id="3.30.70.330">
    <property type="match status" value="4"/>
</dbReference>
<feature type="compositionally biased region" description="Basic residues" evidence="6">
    <location>
        <begin position="86"/>
        <end position="96"/>
    </location>
</feature>
<dbReference type="FunFam" id="3.30.70.330:FF:000182">
    <property type="entry name" value="RNA-binding motif protein 28"/>
    <property type="match status" value="1"/>
</dbReference>
<evidence type="ECO:0000256" key="2">
    <source>
        <dbReference type="ARBA" id="ARBA00022737"/>
    </source>
</evidence>
<protein>
    <submittedName>
        <fullName evidence="8">RBM28 protein</fullName>
    </submittedName>
</protein>
<feature type="region of interest" description="Disordered" evidence="6">
    <location>
        <begin position="54"/>
        <end position="96"/>
    </location>
</feature>
<evidence type="ECO:0000256" key="1">
    <source>
        <dbReference type="ARBA" id="ARBA00004123"/>
    </source>
</evidence>
<keyword evidence="9" id="KW-1185">Reference proteome</keyword>
<comment type="caution">
    <text evidence="8">The sequence shown here is derived from an EMBL/GenBank/DDBJ whole genome shotgun (WGS) entry which is preliminary data.</text>
</comment>
<keyword evidence="2" id="KW-0677">Repeat</keyword>
<evidence type="ECO:0000256" key="3">
    <source>
        <dbReference type="ARBA" id="ARBA00022884"/>
    </source>
</evidence>
<keyword evidence="3 5" id="KW-0694">RNA-binding</keyword>
<accession>A0A7L1G790</accession>
<dbReference type="PROSITE" id="PS50102">
    <property type="entry name" value="RRM"/>
    <property type="match status" value="4"/>
</dbReference>
<comment type="subcellular location">
    <subcellularLocation>
        <location evidence="1">Nucleus</location>
    </subcellularLocation>
</comment>
<dbReference type="FunFam" id="3.30.70.330:FF:000340">
    <property type="entry name" value="RNA-binding motif protein 28"/>
    <property type="match status" value="1"/>
</dbReference>
<gene>
    <name evidence="8" type="primary">Rbm28</name>
    <name evidence="8" type="ORF">INDMAC_R14671</name>
</gene>
<dbReference type="SMART" id="SM00360">
    <property type="entry name" value="RRM"/>
    <property type="match status" value="4"/>
</dbReference>
<evidence type="ECO:0000259" key="7">
    <source>
        <dbReference type="PROSITE" id="PS50102"/>
    </source>
</evidence>
<dbReference type="InterPro" id="IPR051945">
    <property type="entry name" value="RRM_MRD1_RNA_proc_ribogen"/>
</dbReference>
<dbReference type="GO" id="GO:0005730">
    <property type="term" value="C:nucleolus"/>
    <property type="evidence" value="ECO:0007669"/>
    <property type="project" value="TreeGrafter"/>
</dbReference>
<dbReference type="PANTHER" id="PTHR48039">
    <property type="entry name" value="RNA-BINDING MOTIF PROTEIN 14B"/>
    <property type="match status" value="1"/>
</dbReference>
<dbReference type="InterPro" id="IPR012677">
    <property type="entry name" value="Nucleotide-bd_a/b_plait_sf"/>
</dbReference>
<proteinExistence type="predicted"/>
<feature type="non-terminal residue" evidence="8">
    <location>
        <position position="1"/>
    </location>
</feature>
<evidence type="ECO:0000256" key="4">
    <source>
        <dbReference type="ARBA" id="ARBA00023242"/>
    </source>
</evidence>
<evidence type="ECO:0000313" key="9">
    <source>
        <dbReference type="Proteomes" id="UP000557230"/>
    </source>
</evidence>
<keyword evidence="4" id="KW-0539">Nucleus</keyword>
<dbReference type="Pfam" id="PF00076">
    <property type="entry name" value="RRM_1"/>
    <property type="match status" value="4"/>
</dbReference>
<sequence length="544" mass="61638">LEDLFGRFGPLRRCFVVTEKGTKTCRGFGYVTFSLAEDTQRALKEATTFGGHRLGVTLARQRPQKGPKKPLGGAKEEKATTVPPPRSKKPKGPPKKARLIIRNLSFKCSEEDLKKVFSPFGTVLEVNIPKKADGKLKGFAFVQLRTILEAAKALRGVNMKEVKGRPVAVDWAVAKDKYRATQGNQHKGEAPSSLSQYKLGVLKEEENEEKEEEKEALLEEEQEEEEEEDDEEEEMEVEEEGSSEEEDEEDDEEEEDDEDEEDEEEEEEGKGFPTPKRPPSASDVTEGRTVFIRNLSFDTEEEALGELLEQFGELQYVRVVLHPDTEQSKGCAFAQFKTQEAAQKCLQAAEEESELGGLRLEGRQLRIDLAVSRDQAQKLRGSKPRKPPGTRNLYLAREGLIRAGTKAAEGVSEADMAKRARFEELKHQKLKDQNIFVSRTRLCVHNLPKAVDSSKLRRLLLRLFQGGPAPWIKECRVMREERGRGQSLGYAFVEFEDHQQALAALRSLNNNPQIFGAQKRPIVEFSLEDRRKLKLKEQRTQRSL</sequence>
<reference evidence="8 9" key="1">
    <citation type="submission" date="2019-09" db="EMBL/GenBank/DDBJ databases">
        <title>Bird 10,000 Genomes (B10K) Project - Family phase.</title>
        <authorList>
            <person name="Zhang G."/>
        </authorList>
    </citation>
    <scope>NUCLEOTIDE SEQUENCE [LARGE SCALE GENOMIC DNA]</scope>
    <source>
        <strain evidence="8">B10K-DU-001-78</strain>
        <tissue evidence="8">Muscle</tissue>
    </source>
</reference>
<dbReference type="InterPro" id="IPR000504">
    <property type="entry name" value="RRM_dom"/>
</dbReference>
<feature type="domain" description="RRM" evidence="7">
    <location>
        <begin position="288"/>
        <end position="372"/>
    </location>
</feature>
<feature type="domain" description="RRM" evidence="7">
    <location>
        <begin position="97"/>
        <end position="174"/>
    </location>
</feature>
<dbReference type="CDD" id="cd12416">
    <property type="entry name" value="RRM4_RBM28_like"/>
    <property type="match status" value="1"/>
</dbReference>